<gene>
    <name evidence="5" type="ORF">GCM10011611_62480</name>
</gene>
<dbReference type="InterPro" id="IPR029065">
    <property type="entry name" value="Enolase_C-like"/>
</dbReference>
<proteinExistence type="predicted"/>
<dbReference type="SFLD" id="SFLDG00179">
    <property type="entry name" value="mandelate_racemase"/>
    <property type="match status" value="1"/>
</dbReference>
<dbReference type="GO" id="GO:0016836">
    <property type="term" value="F:hydro-lyase activity"/>
    <property type="evidence" value="ECO:0007669"/>
    <property type="project" value="TreeGrafter"/>
</dbReference>
<dbReference type="SUPFAM" id="SSF54826">
    <property type="entry name" value="Enolase N-terminal domain-like"/>
    <property type="match status" value="1"/>
</dbReference>
<dbReference type="PANTHER" id="PTHR13794:SF58">
    <property type="entry name" value="MITOCHONDRIAL ENOLASE SUPERFAMILY MEMBER 1"/>
    <property type="match status" value="1"/>
</dbReference>
<dbReference type="GO" id="GO:0016052">
    <property type="term" value="P:carbohydrate catabolic process"/>
    <property type="evidence" value="ECO:0007669"/>
    <property type="project" value="TreeGrafter"/>
</dbReference>
<feature type="domain" description="Mandelate racemase/muconate lactonizing enzyme C-terminal" evidence="4">
    <location>
        <begin position="149"/>
        <end position="246"/>
    </location>
</feature>
<evidence type="ECO:0000256" key="1">
    <source>
        <dbReference type="ARBA" id="ARBA00001946"/>
    </source>
</evidence>
<dbReference type="PANTHER" id="PTHR13794">
    <property type="entry name" value="ENOLASE SUPERFAMILY, MANDELATE RACEMASE"/>
    <property type="match status" value="1"/>
</dbReference>
<dbReference type="GO" id="GO:0009063">
    <property type="term" value="P:amino acid catabolic process"/>
    <property type="evidence" value="ECO:0007669"/>
    <property type="project" value="InterPro"/>
</dbReference>
<dbReference type="Gene3D" id="3.30.390.10">
    <property type="entry name" value="Enolase-like, N-terminal domain"/>
    <property type="match status" value="1"/>
</dbReference>
<dbReference type="PROSITE" id="PS00909">
    <property type="entry name" value="MR_MLE_2"/>
    <property type="match status" value="1"/>
</dbReference>
<accession>A0A8J2YZV0</accession>
<evidence type="ECO:0000313" key="6">
    <source>
        <dbReference type="Proteomes" id="UP000646365"/>
    </source>
</evidence>
<comment type="caution">
    <text evidence="5">The sequence shown here is derived from an EMBL/GenBank/DDBJ whole genome shotgun (WGS) entry which is preliminary data.</text>
</comment>
<reference evidence="5" key="1">
    <citation type="journal article" date="2014" name="Int. J. Syst. Evol. Microbiol.">
        <title>Complete genome sequence of Corynebacterium casei LMG S-19264T (=DSM 44701T), isolated from a smear-ripened cheese.</title>
        <authorList>
            <consortium name="US DOE Joint Genome Institute (JGI-PGF)"/>
            <person name="Walter F."/>
            <person name="Albersmeier A."/>
            <person name="Kalinowski J."/>
            <person name="Ruckert C."/>
        </authorList>
    </citation>
    <scope>NUCLEOTIDE SEQUENCE</scope>
    <source>
        <strain evidence="5">CGMCC 1.15725</strain>
    </source>
</reference>
<reference evidence="5" key="2">
    <citation type="submission" date="2020-09" db="EMBL/GenBank/DDBJ databases">
        <authorList>
            <person name="Sun Q."/>
            <person name="Zhou Y."/>
        </authorList>
    </citation>
    <scope>NUCLEOTIDE SEQUENCE</scope>
    <source>
        <strain evidence="5">CGMCC 1.15725</strain>
    </source>
</reference>
<dbReference type="Proteomes" id="UP000646365">
    <property type="component" value="Unassembled WGS sequence"/>
</dbReference>
<dbReference type="InterPro" id="IPR046945">
    <property type="entry name" value="RHMD-like"/>
</dbReference>
<sequence>MAAPSLTLRSISATAVAVPMKRPLGTSAGQIDTASLLLVDLATDEGPCGTAYAFCYLPSIARGLVPVVAELGAALAGLPLAPLDLSKRIARHFRLPGVVGPLAMVASSVDTAIWDALAIAAGVPLATYLGTELRPIPAYNSNGLGLMPPDAAADEAEALLEGGFRAVKLRLGRATFEHDLAVARAVRRRLPDPIDLMVDFNQALTFAQAMRYCQALDGEGVYWIEEPIRHDDYRHAAKLAAATATPIQIGENFTGLPPMAAALGAGASDLVMLDLDRIGGITGWQQAAGLAASYNREVSSHLFPEVSAHLLMATPTQHWLEYVDWAVPILQEPLKIAEGMALVPDRPGHGMRWDDAAVTRFRLD</sequence>
<dbReference type="InterPro" id="IPR036849">
    <property type="entry name" value="Enolase-like_C_sf"/>
</dbReference>
<dbReference type="GO" id="GO:0000287">
    <property type="term" value="F:magnesium ion binding"/>
    <property type="evidence" value="ECO:0007669"/>
    <property type="project" value="TreeGrafter"/>
</dbReference>
<dbReference type="Pfam" id="PF02746">
    <property type="entry name" value="MR_MLE_N"/>
    <property type="match status" value="1"/>
</dbReference>
<organism evidence="5 6">
    <name type="scientific">Aliidongia dinghuensis</name>
    <dbReference type="NCBI Taxonomy" id="1867774"/>
    <lineage>
        <taxon>Bacteria</taxon>
        <taxon>Pseudomonadati</taxon>
        <taxon>Pseudomonadota</taxon>
        <taxon>Alphaproteobacteria</taxon>
        <taxon>Rhodospirillales</taxon>
        <taxon>Dongiaceae</taxon>
        <taxon>Aliidongia</taxon>
    </lineage>
</organism>
<dbReference type="SFLD" id="SFLDS00001">
    <property type="entry name" value="Enolase"/>
    <property type="match status" value="1"/>
</dbReference>
<dbReference type="SMART" id="SM00922">
    <property type="entry name" value="MR_MLE"/>
    <property type="match status" value="1"/>
</dbReference>
<dbReference type="AlphaFoldDB" id="A0A8J2YZV0"/>
<evidence type="ECO:0000256" key="3">
    <source>
        <dbReference type="ARBA" id="ARBA00022842"/>
    </source>
</evidence>
<evidence type="ECO:0000313" key="5">
    <source>
        <dbReference type="EMBL" id="GGF47546.1"/>
    </source>
</evidence>
<dbReference type="InterPro" id="IPR029017">
    <property type="entry name" value="Enolase-like_N"/>
</dbReference>
<dbReference type="RefSeq" id="WP_189052122.1">
    <property type="nucleotide sequence ID" value="NZ_BMJQ01000025.1"/>
</dbReference>
<dbReference type="InterPro" id="IPR018110">
    <property type="entry name" value="Mandel_Rmase/mucon_lact_enz_CS"/>
</dbReference>
<keyword evidence="6" id="KW-1185">Reference proteome</keyword>
<protein>
    <submittedName>
        <fullName evidence="5">Mandelate racemase</fullName>
    </submittedName>
</protein>
<dbReference type="EMBL" id="BMJQ01000025">
    <property type="protein sequence ID" value="GGF47546.1"/>
    <property type="molecule type" value="Genomic_DNA"/>
</dbReference>
<keyword evidence="2" id="KW-0479">Metal-binding</keyword>
<name>A0A8J2YZV0_9PROT</name>
<evidence type="ECO:0000256" key="2">
    <source>
        <dbReference type="ARBA" id="ARBA00022723"/>
    </source>
</evidence>
<dbReference type="SUPFAM" id="SSF51604">
    <property type="entry name" value="Enolase C-terminal domain-like"/>
    <property type="match status" value="1"/>
</dbReference>
<evidence type="ECO:0000259" key="4">
    <source>
        <dbReference type="SMART" id="SM00922"/>
    </source>
</evidence>
<dbReference type="InterPro" id="IPR013341">
    <property type="entry name" value="Mandelate_racemase_N_dom"/>
</dbReference>
<dbReference type="InterPro" id="IPR013342">
    <property type="entry name" value="Mandelate_racemase_C"/>
</dbReference>
<comment type="cofactor">
    <cofactor evidence="1">
        <name>Mg(2+)</name>
        <dbReference type="ChEBI" id="CHEBI:18420"/>
    </cofactor>
</comment>
<dbReference type="Pfam" id="PF13378">
    <property type="entry name" value="MR_MLE_C"/>
    <property type="match status" value="1"/>
</dbReference>
<keyword evidence="3" id="KW-0460">Magnesium</keyword>
<dbReference type="Gene3D" id="3.20.20.120">
    <property type="entry name" value="Enolase-like C-terminal domain"/>
    <property type="match status" value="1"/>
</dbReference>